<dbReference type="InterPro" id="IPR002716">
    <property type="entry name" value="PIN_dom"/>
</dbReference>
<name>A0A1X7F4W7_9HYPH</name>
<dbReference type="AlphaFoldDB" id="A0A1X7F4W7"/>
<organism evidence="2 3">
    <name type="scientific">Xaviernesmea oryzae</name>
    <dbReference type="NCBI Taxonomy" id="464029"/>
    <lineage>
        <taxon>Bacteria</taxon>
        <taxon>Pseudomonadati</taxon>
        <taxon>Pseudomonadota</taxon>
        <taxon>Alphaproteobacteria</taxon>
        <taxon>Hyphomicrobiales</taxon>
        <taxon>Rhizobiaceae</taxon>
        <taxon>Rhizobium/Agrobacterium group</taxon>
        <taxon>Xaviernesmea</taxon>
    </lineage>
</organism>
<proteinExistence type="predicted"/>
<reference evidence="3" key="1">
    <citation type="submission" date="2017-04" db="EMBL/GenBank/DDBJ databases">
        <authorList>
            <person name="Varghese N."/>
            <person name="Submissions S."/>
        </authorList>
    </citation>
    <scope>NUCLEOTIDE SEQUENCE [LARGE SCALE GENOMIC DNA]</scope>
    <source>
        <strain evidence="3">B4P</strain>
    </source>
</reference>
<protein>
    <submittedName>
        <fullName evidence="2">Predicted nucleic acid-binding protein, contains PIN domain</fullName>
    </submittedName>
</protein>
<dbReference type="Pfam" id="PF01850">
    <property type="entry name" value="PIN"/>
    <property type="match status" value="1"/>
</dbReference>
<gene>
    <name evidence="2" type="ORF">SAMN02982989_2283</name>
</gene>
<dbReference type="Proteomes" id="UP000192903">
    <property type="component" value="Unassembled WGS sequence"/>
</dbReference>
<evidence type="ECO:0000313" key="2">
    <source>
        <dbReference type="EMBL" id="SMF45322.1"/>
    </source>
</evidence>
<dbReference type="InterPro" id="IPR029060">
    <property type="entry name" value="PIN-like_dom_sf"/>
</dbReference>
<dbReference type="Gene3D" id="3.40.50.1010">
    <property type="entry name" value="5'-nuclease"/>
    <property type="match status" value="1"/>
</dbReference>
<keyword evidence="3" id="KW-1185">Reference proteome</keyword>
<dbReference type="OrthoDB" id="163436at2"/>
<accession>A0A1X7F4W7</accession>
<dbReference type="SUPFAM" id="SSF88723">
    <property type="entry name" value="PIN domain-like"/>
    <property type="match status" value="1"/>
</dbReference>
<feature type="domain" description="PIN" evidence="1">
    <location>
        <begin position="7"/>
        <end position="110"/>
    </location>
</feature>
<evidence type="ECO:0000313" key="3">
    <source>
        <dbReference type="Proteomes" id="UP000192903"/>
    </source>
</evidence>
<dbReference type="STRING" id="464029.SAMN02982989_2283"/>
<dbReference type="RefSeq" id="WP_085422492.1">
    <property type="nucleotide sequence ID" value="NZ_FXAF01000006.1"/>
</dbReference>
<sequence length="134" mass="14885">MPLVANFLDTNILVYAFSEGPKAEVAQALMAEPFVLSVQALNEFANVGRKKLKLSWERIEEAIDALSFVASAIVTLEQQTTKAALELVGRYNLAFYDALMLAAALKADCSRYYSEDLQHGLLVEEKLTVINPFR</sequence>
<dbReference type="CDD" id="cd18692">
    <property type="entry name" value="PIN_VapC-like"/>
    <property type="match status" value="1"/>
</dbReference>
<evidence type="ECO:0000259" key="1">
    <source>
        <dbReference type="Pfam" id="PF01850"/>
    </source>
</evidence>
<dbReference type="EMBL" id="FXAF01000006">
    <property type="protein sequence ID" value="SMF45322.1"/>
    <property type="molecule type" value="Genomic_DNA"/>
</dbReference>